<gene>
    <name evidence="3" type="ORF">NEA10_09565</name>
</gene>
<keyword evidence="2" id="KW-1133">Transmembrane helix</keyword>
<feature type="transmembrane region" description="Helical" evidence="2">
    <location>
        <begin position="338"/>
        <end position="363"/>
    </location>
</feature>
<sequence length="388" mass="42912">MVRSEIFTQARQGHPEALAALMNHSLQTKGITVNVSVQGQSLVAIATGQTAPDQAFMVNFICRGLRKLEANSIRKVTIVGYLNGGTLPLWRETIHLDAPASRDLLPLEPAPLTATPLTPATPSLTPPPTPRLPQSLTPVSSRRRRQPPTFVSRLRLLARVLLFLLLGGISIAVASLVKLLTVLLAENSIYSINLLGDLLRGIEVIEVFNVLVFAILGLGLGVATAFIPRYLGIRLNALVIILLLPTLLSFGTIIRYDNWINEFAANESLSVTESRLKTDRYLYERIEETGIWGFYLHTARYPSLPLYVRQFEELDPLESEAMSRVQGSVGIHPDDLSMLFSICMWGIRGFYFLVSVITVIGHFGQGIELADRLSGRIPPLLEEPFDRP</sequence>
<organism evidence="3 4">
    <name type="scientific">Phormidium yuhuli AB48</name>
    <dbReference type="NCBI Taxonomy" id="2940671"/>
    <lineage>
        <taxon>Bacteria</taxon>
        <taxon>Bacillati</taxon>
        <taxon>Cyanobacteriota</taxon>
        <taxon>Cyanophyceae</taxon>
        <taxon>Oscillatoriophycideae</taxon>
        <taxon>Oscillatoriales</taxon>
        <taxon>Oscillatoriaceae</taxon>
        <taxon>Phormidium</taxon>
        <taxon>Phormidium yuhuli</taxon>
    </lineage>
</organism>
<reference evidence="3" key="1">
    <citation type="submission" date="2022-06" db="EMBL/GenBank/DDBJ databases">
        <title>Genome sequence of Phormidium yuhuli AB48 isolated from an industrial photobioreactor environment.</title>
        <authorList>
            <person name="Qiu Y."/>
            <person name="Noonan A.J.C."/>
            <person name="Dofher K."/>
            <person name="Koch M."/>
            <person name="Kieft B."/>
            <person name="Lin X."/>
            <person name="Ziels R.M."/>
            <person name="Hallam S.J."/>
        </authorList>
    </citation>
    <scope>NUCLEOTIDE SEQUENCE</scope>
    <source>
        <strain evidence="3">AB48</strain>
    </source>
</reference>
<feature type="transmembrane region" description="Helical" evidence="2">
    <location>
        <begin position="205"/>
        <end position="228"/>
    </location>
</feature>
<keyword evidence="2" id="KW-0472">Membrane</keyword>
<evidence type="ECO:0000313" key="4">
    <source>
        <dbReference type="Proteomes" id="UP001056708"/>
    </source>
</evidence>
<accession>A0ABY5AUL9</accession>
<dbReference type="EMBL" id="CP098611">
    <property type="protein sequence ID" value="USR92939.1"/>
    <property type="molecule type" value="Genomic_DNA"/>
</dbReference>
<evidence type="ECO:0000256" key="1">
    <source>
        <dbReference type="SAM" id="MobiDB-lite"/>
    </source>
</evidence>
<evidence type="ECO:0000313" key="3">
    <source>
        <dbReference type="EMBL" id="USR92939.1"/>
    </source>
</evidence>
<evidence type="ECO:0000256" key="2">
    <source>
        <dbReference type="SAM" id="Phobius"/>
    </source>
</evidence>
<proteinExistence type="predicted"/>
<keyword evidence="2" id="KW-0812">Transmembrane</keyword>
<feature type="region of interest" description="Disordered" evidence="1">
    <location>
        <begin position="115"/>
        <end position="144"/>
    </location>
</feature>
<feature type="transmembrane region" description="Helical" evidence="2">
    <location>
        <begin position="235"/>
        <end position="254"/>
    </location>
</feature>
<feature type="transmembrane region" description="Helical" evidence="2">
    <location>
        <begin position="160"/>
        <end position="185"/>
    </location>
</feature>
<name>A0ABY5AUL9_9CYAN</name>
<dbReference type="RefSeq" id="WP_252665114.1">
    <property type="nucleotide sequence ID" value="NZ_CP098611.1"/>
</dbReference>
<protein>
    <submittedName>
        <fullName evidence="3">Uncharacterized protein</fullName>
    </submittedName>
</protein>
<dbReference type="Proteomes" id="UP001056708">
    <property type="component" value="Chromosome"/>
</dbReference>
<keyword evidence="4" id="KW-1185">Reference proteome</keyword>